<gene>
    <name evidence="2" type="ORF">GTS_41470</name>
</gene>
<sequence>MAVAVGIVVPRRCVVALALAALLGLLGALGAVGSGDSPMPDADRCASACADADEAAARWAASPSLPEIARRRPGWPPCAVTEPACAGPARARWVAWVGAPAGAGSGGVGGHARPPASGTPPLAGSTGDTVLRC</sequence>
<reference evidence="3" key="1">
    <citation type="submission" date="2019-04" db="EMBL/GenBank/DDBJ databases">
        <title>Draft genome sequence of Pseudonocardiaceae bacterium SL3-2-4.</title>
        <authorList>
            <person name="Ningsih F."/>
            <person name="Yokota A."/>
            <person name="Sakai Y."/>
            <person name="Nanatani K."/>
            <person name="Yabe S."/>
            <person name="Oetari A."/>
            <person name="Sjamsuridzal W."/>
        </authorList>
    </citation>
    <scope>NUCLEOTIDE SEQUENCE [LARGE SCALE GENOMIC DNA]</scope>
    <source>
        <strain evidence="3">SL3-2-4</strain>
    </source>
</reference>
<proteinExistence type="predicted"/>
<dbReference type="Proteomes" id="UP000298860">
    <property type="component" value="Unassembled WGS sequence"/>
</dbReference>
<accession>A0A4D4JAC0</accession>
<dbReference type="RefSeq" id="WP_137815522.1">
    <property type="nucleotide sequence ID" value="NZ_BJFL01000025.1"/>
</dbReference>
<protein>
    <submittedName>
        <fullName evidence="2">Uncharacterized protein</fullName>
    </submittedName>
</protein>
<keyword evidence="3" id="KW-1185">Reference proteome</keyword>
<dbReference type="EMBL" id="BJFL01000025">
    <property type="protein sequence ID" value="GDY32514.1"/>
    <property type="molecule type" value="Genomic_DNA"/>
</dbReference>
<comment type="caution">
    <text evidence="2">The sequence shown here is derived from an EMBL/GenBank/DDBJ whole genome shotgun (WGS) entry which is preliminary data.</text>
</comment>
<dbReference type="AlphaFoldDB" id="A0A4D4JAC0"/>
<evidence type="ECO:0000256" key="1">
    <source>
        <dbReference type="SAM" id="MobiDB-lite"/>
    </source>
</evidence>
<organism evidence="2 3">
    <name type="scientific">Gandjariella thermophila</name>
    <dbReference type="NCBI Taxonomy" id="1931992"/>
    <lineage>
        <taxon>Bacteria</taxon>
        <taxon>Bacillati</taxon>
        <taxon>Actinomycetota</taxon>
        <taxon>Actinomycetes</taxon>
        <taxon>Pseudonocardiales</taxon>
        <taxon>Pseudonocardiaceae</taxon>
        <taxon>Gandjariella</taxon>
    </lineage>
</organism>
<name>A0A4D4JAC0_9PSEU</name>
<evidence type="ECO:0000313" key="2">
    <source>
        <dbReference type="EMBL" id="GDY32514.1"/>
    </source>
</evidence>
<evidence type="ECO:0000313" key="3">
    <source>
        <dbReference type="Proteomes" id="UP000298860"/>
    </source>
</evidence>
<feature type="region of interest" description="Disordered" evidence="1">
    <location>
        <begin position="104"/>
        <end position="129"/>
    </location>
</feature>